<dbReference type="EC" id="6.3.5.1" evidence="7 8"/>
<feature type="active site" description="Nucleophile; for glutaminase activity" evidence="7">
    <location>
        <position position="148"/>
    </location>
</feature>
<feature type="active site" description="Proton acceptor; for glutaminase activity" evidence="7">
    <location>
        <position position="43"/>
    </location>
</feature>
<evidence type="ECO:0000256" key="1">
    <source>
        <dbReference type="ARBA" id="ARBA00005188"/>
    </source>
</evidence>
<dbReference type="CDD" id="cd00553">
    <property type="entry name" value="NAD_synthase"/>
    <property type="match status" value="1"/>
</dbReference>
<dbReference type="GO" id="GO:0003952">
    <property type="term" value="F:NAD+ synthase (glutamine-hydrolyzing) activity"/>
    <property type="evidence" value="ECO:0007669"/>
    <property type="project" value="UniProtKB-UniRule"/>
</dbReference>
<dbReference type="GO" id="GO:0008795">
    <property type="term" value="F:NAD+ synthase activity"/>
    <property type="evidence" value="ECO:0007669"/>
    <property type="project" value="UniProtKB-UniRule"/>
</dbReference>
<feature type="binding site" evidence="7">
    <location>
        <position position="425"/>
    </location>
    <ligand>
        <name>ATP</name>
        <dbReference type="ChEBI" id="CHEBI:30616"/>
    </ligand>
</feature>
<dbReference type="Pfam" id="PF00795">
    <property type="entry name" value="CN_hydrolase"/>
    <property type="match status" value="1"/>
</dbReference>
<dbReference type="PIRSF" id="PIRSF006630">
    <property type="entry name" value="NADS_GAT"/>
    <property type="match status" value="1"/>
</dbReference>
<sequence length="571" mass="64606">MKYLNIALAQINPTVGDIEGNLSKILKILEKTEDKAHIVVFPELALTGYPLEDLLLRRDFLKAVRDYIQRLTEASSQFKVPFLVGAPSYEEGKVYNSALLFYRGELLAIYHKRFLPQYGVFEEKRYFAEGSDFLLFSLEGIKIGVSICEDIWFPTGLERVYSLLGAQILISINASPYAYGKFSFKENFLRARAEDNQAYVVYVNLVGGQDDLVFDGRSMVISPRGRIVARAKAFEEDLLIVSLDTAEVENVRLLEPRLKEERVDLEVKPIIISAERALAQAESRIEDSPSEEAEIYSALKLALKDYVEKNGFKGVILGLSGGIDSALTLVLAVDSLGQERVKALFMPSEFTSFESKEDAKVLAQNLGIELLEIPITEIFRSFRVELSQRLSYEDFTVAEENLQARIRANLLFYLSNREGYLVLSTSNKSEAATGYGTIYGDIAGGFAPLKDIYKTWVYRLARYRNSLKPVIPERIFTKPPSAELRPGQTDQETLPPYEVLDEILRLHLEEGLTLEEMVARGLDEGVIKKVLWMIKVSEYKRRQAPVGPKITGRALGRDYHLPITSGFYFYR</sequence>
<comment type="similarity">
    <text evidence="9">Belongs to the NAD synthetase family.</text>
</comment>
<dbReference type="InterPro" id="IPR014445">
    <property type="entry name" value="Gln-dep_NAD_synthase"/>
</dbReference>
<keyword evidence="4 7" id="KW-0547">Nucleotide-binding</keyword>
<evidence type="ECO:0000256" key="9">
    <source>
        <dbReference type="RuleBase" id="RU003811"/>
    </source>
</evidence>
<evidence type="ECO:0000313" key="11">
    <source>
        <dbReference type="EMBL" id="HGV54464.1"/>
    </source>
</evidence>
<dbReference type="GO" id="GO:0005524">
    <property type="term" value="F:ATP binding"/>
    <property type="evidence" value="ECO:0007669"/>
    <property type="project" value="UniProtKB-UniRule"/>
</dbReference>
<feature type="binding site" evidence="7">
    <location>
        <position position="181"/>
    </location>
    <ligand>
        <name>L-glutamine</name>
        <dbReference type="ChEBI" id="CHEBI:58359"/>
    </ligand>
</feature>
<keyword evidence="6 7" id="KW-0520">NAD</keyword>
<dbReference type="GO" id="GO:0004359">
    <property type="term" value="F:glutaminase activity"/>
    <property type="evidence" value="ECO:0007669"/>
    <property type="project" value="InterPro"/>
</dbReference>
<feature type="active site" description="For glutaminase activity" evidence="7">
    <location>
        <position position="112"/>
    </location>
</feature>
<dbReference type="NCBIfam" id="NF010588">
    <property type="entry name" value="PRK13981.1"/>
    <property type="match status" value="1"/>
</dbReference>
<proteinExistence type="inferred from homology"/>
<protein>
    <recommendedName>
        <fullName evidence="7 8">Glutamine-dependent NAD(+) synthetase</fullName>
        <ecNumber evidence="7 8">6.3.5.1</ecNumber>
    </recommendedName>
    <alternativeName>
        <fullName evidence="7 8">NAD(+) synthase [glutamine-hydrolyzing]</fullName>
    </alternativeName>
</protein>
<dbReference type="SUPFAM" id="SSF56317">
    <property type="entry name" value="Carbon-nitrogen hydrolase"/>
    <property type="match status" value="1"/>
</dbReference>
<dbReference type="InterPro" id="IPR014729">
    <property type="entry name" value="Rossmann-like_a/b/a_fold"/>
</dbReference>
<feature type="binding site" evidence="7">
    <location>
        <position position="401"/>
    </location>
    <ligand>
        <name>deamido-NAD(+)</name>
        <dbReference type="ChEBI" id="CHEBI:58437"/>
        <note>ligand shared between two neighboring subunits</note>
    </ligand>
</feature>
<feature type="binding site" evidence="7">
    <location>
        <position position="175"/>
    </location>
    <ligand>
        <name>L-glutamine</name>
        <dbReference type="ChEBI" id="CHEBI:58359"/>
    </ligand>
</feature>
<dbReference type="UniPathway" id="UPA00253">
    <property type="reaction ID" value="UER00334"/>
</dbReference>
<feature type="domain" description="CN hydrolase" evidence="10">
    <location>
        <begin position="4"/>
        <end position="245"/>
    </location>
</feature>
<dbReference type="AlphaFoldDB" id="A0A832GNI5"/>
<keyword evidence="5 7" id="KW-0067">ATP-binding</keyword>
<comment type="pathway">
    <text evidence="1 7 8">Cofactor biosynthesis; NAD(+) biosynthesis; NAD(+) from deamido-NAD(+) (L-Gln route): step 1/1.</text>
</comment>
<dbReference type="InterPro" id="IPR036526">
    <property type="entry name" value="C-N_Hydrolase_sf"/>
</dbReference>
<evidence type="ECO:0000256" key="7">
    <source>
        <dbReference type="HAMAP-Rule" id="MF_02090"/>
    </source>
</evidence>
<dbReference type="EMBL" id="DSZU01000002">
    <property type="protein sequence ID" value="HGV54464.1"/>
    <property type="molecule type" value="Genomic_DNA"/>
</dbReference>
<organism evidence="11">
    <name type="scientific">Caldimicrobium thiodismutans</name>
    <dbReference type="NCBI Taxonomy" id="1653476"/>
    <lineage>
        <taxon>Bacteria</taxon>
        <taxon>Pseudomonadati</taxon>
        <taxon>Thermodesulfobacteriota</taxon>
        <taxon>Thermodesulfobacteria</taxon>
        <taxon>Thermodesulfobacteriales</taxon>
        <taxon>Thermodesulfobacteriaceae</taxon>
        <taxon>Caldimicrobium</taxon>
    </lineage>
</organism>
<comment type="caution">
    <text evidence="7">Lacks conserved residue(s) required for the propagation of feature annotation.</text>
</comment>
<evidence type="ECO:0000259" key="10">
    <source>
        <dbReference type="PROSITE" id="PS50263"/>
    </source>
</evidence>
<dbReference type="PROSITE" id="PS50263">
    <property type="entry name" value="CN_HYDROLASE"/>
    <property type="match status" value="1"/>
</dbReference>
<dbReference type="FunFam" id="3.40.50.620:FF:000106">
    <property type="entry name" value="Glutamine-dependent NAD(+) synthetase"/>
    <property type="match status" value="1"/>
</dbReference>
<evidence type="ECO:0000256" key="3">
    <source>
        <dbReference type="ARBA" id="ARBA00022598"/>
    </source>
</evidence>
<comment type="caution">
    <text evidence="11">The sequence shown here is derived from an EMBL/GenBank/DDBJ whole genome shotgun (WGS) entry which is preliminary data.</text>
</comment>
<feature type="binding site" evidence="7">
    <location>
        <position position="118"/>
    </location>
    <ligand>
        <name>L-glutamine</name>
        <dbReference type="ChEBI" id="CHEBI:58359"/>
    </ligand>
</feature>
<dbReference type="Gene3D" id="3.40.50.620">
    <property type="entry name" value="HUPs"/>
    <property type="match status" value="1"/>
</dbReference>
<evidence type="ECO:0000256" key="6">
    <source>
        <dbReference type="ARBA" id="ARBA00023027"/>
    </source>
</evidence>
<gene>
    <name evidence="7" type="primary">nadE</name>
    <name evidence="11" type="ORF">ENT73_00055</name>
</gene>
<dbReference type="CDD" id="cd07570">
    <property type="entry name" value="GAT_Gln-NAD-synth"/>
    <property type="match status" value="1"/>
</dbReference>
<evidence type="ECO:0000256" key="2">
    <source>
        <dbReference type="ARBA" id="ARBA00007145"/>
    </source>
</evidence>
<comment type="similarity">
    <text evidence="2 7 8">In the C-terminal section; belongs to the NAD synthetase family.</text>
</comment>
<feature type="binding site" evidence="7">
    <location>
        <position position="540"/>
    </location>
    <ligand>
        <name>deamido-NAD(+)</name>
        <dbReference type="ChEBI" id="CHEBI:58437"/>
        <note>ligand shared between two neighboring subunits</note>
    </ligand>
</feature>
<evidence type="ECO:0000256" key="4">
    <source>
        <dbReference type="ARBA" id="ARBA00022741"/>
    </source>
</evidence>
<dbReference type="Pfam" id="PF02540">
    <property type="entry name" value="NAD_synthase"/>
    <property type="match status" value="1"/>
</dbReference>
<reference evidence="11" key="1">
    <citation type="journal article" date="2020" name="mSystems">
        <title>Genome- and Community-Level Interaction Insights into Carbon Utilization and Element Cycling Functions of Hydrothermarchaeota in Hydrothermal Sediment.</title>
        <authorList>
            <person name="Zhou Z."/>
            <person name="Liu Y."/>
            <person name="Xu W."/>
            <person name="Pan J."/>
            <person name="Luo Z.H."/>
            <person name="Li M."/>
        </authorList>
    </citation>
    <scope>NUCLEOTIDE SEQUENCE [LARGE SCALE GENOMIC DNA]</scope>
    <source>
        <strain evidence="11">SpSt-605</strain>
    </source>
</reference>
<dbReference type="GO" id="GO:0005737">
    <property type="term" value="C:cytoplasm"/>
    <property type="evidence" value="ECO:0007669"/>
    <property type="project" value="InterPro"/>
</dbReference>
<dbReference type="GO" id="GO:0009435">
    <property type="term" value="P:NAD+ biosynthetic process"/>
    <property type="evidence" value="ECO:0007669"/>
    <property type="project" value="UniProtKB-UniRule"/>
</dbReference>
<comment type="catalytic activity">
    <reaction evidence="7 8">
        <text>deamido-NAD(+) + L-glutamine + ATP + H2O = L-glutamate + AMP + diphosphate + NAD(+) + H(+)</text>
        <dbReference type="Rhea" id="RHEA:24384"/>
        <dbReference type="ChEBI" id="CHEBI:15377"/>
        <dbReference type="ChEBI" id="CHEBI:15378"/>
        <dbReference type="ChEBI" id="CHEBI:29985"/>
        <dbReference type="ChEBI" id="CHEBI:30616"/>
        <dbReference type="ChEBI" id="CHEBI:33019"/>
        <dbReference type="ChEBI" id="CHEBI:57540"/>
        <dbReference type="ChEBI" id="CHEBI:58359"/>
        <dbReference type="ChEBI" id="CHEBI:58437"/>
        <dbReference type="ChEBI" id="CHEBI:456215"/>
        <dbReference type="EC" id="6.3.5.1"/>
    </reaction>
</comment>
<feature type="binding site" evidence="7">
    <location>
        <begin position="318"/>
        <end position="325"/>
    </location>
    <ligand>
        <name>ATP</name>
        <dbReference type="ChEBI" id="CHEBI:30616"/>
    </ligand>
</feature>
<dbReference type="InterPro" id="IPR022310">
    <property type="entry name" value="NAD/GMP_synthase"/>
</dbReference>
<dbReference type="HAMAP" id="MF_02090">
    <property type="entry name" value="NadE_glutamine_dep"/>
    <property type="match status" value="1"/>
</dbReference>
<dbReference type="InterPro" id="IPR003010">
    <property type="entry name" value="C-N_Hydrolase"/>
</dbReference>
<dbReference type="InterPro" id="IPR003694">
    <property type="entry name" value="NAD_synthase"/>
</dbReference>
<evidence type="ECO:0000256" key="8">
    <source>
        <dbReference type="PIRNR" id="PIRNR006630"/>
    </source>
</evidence>
<comment type="function">
    <text evidence="7">Catalyzes the ATP-dependent amidation of deamido-NAD to form NAD. Uses L-glutamine as a nitrogen source.</text>
</comment>
<feature type="binding site" evidence="7">
    <location>
        <position position="430"/>
    </location>
    <ligand>
        <name>deamido-NAD(+)</name>
        <dbReference type="ChEBI" id="CHEBI:58437"/>
        <note>ligand shared between two neighboring subunits</note>
    </ligand>
</feature>
<dbReference type="SUPFAM" id="SSF52402">
    <property type="entry name" value="Adenine nucleotide alpha hydrolases-like"/>
    <property type="match status" value="1"/>
</dbReference>
<dbReference type="NCBIfam" id="TIGR00552">
    <property type="entry name" value="nadE"/>
    <property type="match status" value="1"/>
</dbReference>
<dbReference type="PANTHER" id="PTHR23090:SF9">
    <property type="entry name" value="GLUTAMINE-DEPENDENT NAD(+) SYNTHETASE"/>
    <property type="match status" value="1"/>
</dbReference>
<name>A0A832GNI5_9BACT</name>
<evidence type="ECO:0000256" key="5">
    <source>
        <dbReference type="ARBA" id="ARBA00022840"/>
    </source>
</evidence>
<accession>A0A832GNI5</accession>
<dbReference type="Gene3D" id="3.60.110.10">
    <property type="entry name" value="Carbon-nitrogen hydrolase"/>
    <property type="match status" value="1"/>
</dbReference>
<dbReference type="PANTHER" id="PTHR23090">
    <property type="entry name" value="NH 3 /GLUTAMINE-DEPENDENT NAD + SYNTHETASE"/>
    <property type="match status" value="1"/>
</dbReference>
<keyword evidence="3 7" id="KW-0436">Ligase</keyword>